<feature type="active site" description="Proton donor/acceptor" evidence="9">
    <location>
        <position position="209"/>
    </location>
</feature>
<gene>
    <name evidence="12" type="ORF">Dace_2998</name>
</gene>
<evidence type="ECO:0000256" key="11">
    <source>
        <dbReference type="SAM" id="SignalP"/>
    </source>
</evidence>
<evidence type="ECO:0000256" key="7">
    <source>
        <dbReference type="ARBA" id="ARBA00023049"/>
    </source>
</evidence>
<dbReference type="EC" id="3.4.13.22" evidence="9 10"/>
<dbReference type="InterPro" id="IPR009045">
    <property type="entry name" value="Zn_M74/Hedgehog-like"/>
</dbReference>
<evidence type="ECO:0000313" key="13">
    <source>
        <dbReference type="Proteomes" id="UP000005695"/>
    </source>
</evidence>
<feature type="binding site" evidence="9">
    <location>
        <position position="145"/>
    </location>
    <ligand>
        <name>Zn(2+)</name>
        <dbReference type="ChEBI" id="CHEBI:29105"/>
        <note>catalytic</note>
    </ligand>
</feature>
<dbReference type="PIRSF" id="PIRSF026671">
    <property type="entry name" value="AA_dipeptidase"/>
    <property type="match status" value="1"/>
</dbReference>
<evidence type="ECO:0000256" key="3">
    <source>
        <dbReference type="ARBA" id="ARBA00022723"/>
    </source>
</evidence>
<keyword evidence="6 9" id="KW-0224">Dipeptidase</keyword>
<dbReference type="GO" id="GO:0008237">
    <property type="term" value="F:metallopeptidase activity"/>
    <property type="evidence" value="ECO:0007669"/>
    <property type="project" value="UniProtKB-KW"/>
</dbReference>
<reference evidence="12" key="2">
    <citation type="submission" date="2006-05" db="EMBL/GenBank/DDBJ databases">
        <title>Sequencing of the draft genome and assembly of Desulfuromonas acetoxidans DSM 684.</title>
        <authorList>
            <consortium name="US DOE Joint Genome Institute (JGI-PGF)"/>
            <person name="Copeland A."/>
            <person name="Lucas S."/>
            <person name="Lapidus A."/>
            <person name="Barry K."/>
            <person name="Detter J.C."/>
            <person name="Glavina del Rio T."/>
            <person name="Hammon N."/>
            <person name="Israni S."/>
            <person name="Dalin E."/>
            <person name="Tice H."/>
            <person name="Bruce D."/>
            <person name="Pitluck S."/>
            <person name="Richardson P."/>
        </authorList>
    </citation>
    <scope>NUCLEOTIDE SEQUENCE [LARGE SCALE GENOMIC DNA]</scope>
    <source>
        <strain evidence="12">DSM 684</strain>
    </source>
</reference>
<feature type="binding site" evidence="9">
    <location>
        <position position="138"/>
    </location>
    <ligand>
        <name>Zn(2+)</name>
        <dbReference type="ChEBI" id="CHEBI:29105"/>
        <note>catalytic</note>
    </ligand>
</feature>
<comment type="similarity">
    <text evidence="9 10">Belongs to the peptidase M15D family.</text>
</comment>
<protein>
    <recommendedName>
        <fullName evidence="9 10">D-alanyl-D-alanine dipeptidase</fullName>
        <shortName evidence="9 10">D-Ala-D-Ala dipeptidase</shortName>
        <ecNumber evidence="9 10">3.4.13.22</ecNumber>
    </recommendedName>
</protein>
<comment type="cofactor">
    <cofactor evidence="9">
        <name>Zn(2+)</name>
        <dbReference type="ChEBI" id="CHEBI:29105"/>
    </cofactor>
    <text evidence="9">Binds 1 zinc ion per subunit.</text>
</comment>
<feature type="binding site" evidence="9">
    <location>
        <position position="212"/>
    </location>
    <ligand>
        <name>Zn(2+)</name>
        <dbReference type="ChEBI" id="CHEBI:29105"/>
        <note>catalytic</note>
    </ligand>
</feature>
<keyword evidence="5 9" id="KW-0862">Zinc</keyword>
<proteinExistence type="inferred from homology"/>
<keyword evidence="11" id="KW-0732">Signal</keyword>
<dbReference type="EMBL" id="AAEW02000001">
    <property type="protein sequence ID" value="EAT17132.1"/>
    <property type="molecule type" value="Genomic_DNA"/>
</dbReference>
<evidence type="ECO:0000313" key="12">
    <source>
        <dbReference type="EMBL" id="EAT17132.1"/>
    </source>
</evidence>
<dbReference type="AlphaFoldDB" id="Q1K4H1"/>
<dbReference type="SUPFAM" id="SSF55166">
    <property type="entry name" value="Hedgehog/DD-peptidase"/>
    <property type="match status" value="1"/>
</dbReference>
<keyword evidence="3 9" id="KW-0479">Metal-binding</keyword>
<name>Q1K4H1_DESA6</name>
<keyword evidence="7 9" id="KW-0482">Metalloprotease</keyword>
<sequence>MDVIKIKIPRVIVVLFLLLATFSPQADANEIEKRFISAGLVDISTIDSTIQIDLVNSDPAKNFFRENFYNGLSTTYLQREVAIKLAKAQKILKSKHPSYSLQILDAARPRSVSQAMYDKMKGTKFERFVANPAKGSMHNYGIAVDITIVDGTGEELDMGITPFRRSTVRLYWEYALKKLGKQLSPEQKSNRQLLSETMKQAGFLPLRFEWWHFNGMEKDLARKKYTIIE</sequence>
<dbReference type="Proteomes" id="UP000005695">
    <property type="component" value="Unassembled WGS sequence"/>
</dbReference>
<evidence type="ECO:0000256" key="6">
    <source>
        <dbReference type="ARBA" id="ARBA00022997"/>
    </source>
</evidence>
<keyword evidence="8 10" id="KW-0961">Cell wall biogenesis/degradation</keyword>
<accession>Q1K4H1</accession>
<keyword evidence="13" id="KW-1185">Reference proteome</keyword>
<organism evidence="12 13">
    <name type="scientific">Desulfuromonas acetoxidans (strain DSM 684 / 11070)</name>
    <dbReference type="NCBI Taxonomy" id="281689"/>
    <lineage>
        <taxon>Bacteria</taxon>
        <taxon>Pseudomonadati</taxon>
        <taxon>Thermodesulfobacteriota</taxon>
        <taxon>Desulfuromonadia</taxon>
        <taxon>Desulfuromonadales</taxon>
        <taxon>Desulfuromonadaceae</taxon>
        <taxon>Desulfuromonas</taxon>
    </lineage>
</organism>
<dbReference type="GO" id="GO:0006508">
    <property type="term" value="P:proteolysis"/>
    <property type="evidence" value="ECO:0007669"/>
    <property type="project" value="UniProtKB-KW"/>
</dbReference>
<dbReference type="HAMAP" id="MF_01924">
    <property type="entry name" value="A_A_dipeptidase"/>
    <property type="match status" value="1"/>
</dbReference>
<evidence type="ECO:0000256" key="8">
    <source>
        <dbReference type="ARBA" id="ARBA00023316"/>
    </source>
</evidence>
<dbReference type="CDD" id="cd14840">
    <property type="entry name" value="D-Ala-D-Ala_dipeptidase_Aad"/>
    <property type="match status" value="1"/>
</dbReference>
<comment type="catalytic activity">
    <reaction evidence="1 9 10">
        <text>D-alanyl-D-alanine + H2O = 2 D-alanine</text>
        <dbReference type="Rhea" id="RHEA:20661"/>
        <dbReference type="ChEBI" id="CHEBI:15377"/>
        <dbReference type="ChEBI" id="CHEBI:57416"/>
        <dbReference type="ChEBI" id="CHEBI:57822"/>
        <dbReference type="EC" id="3.4.13.22"/>
    </reaction>
</comment>
<feature type="chain" id="PRO_5004192763" description="D-alanyl-D-alanine dipeptidase" evidence="11">
    <location>
        <begin position="27"/>
        <end position="229"/>
    </location>
</feature>
<dbReference type="Pfam" id="PF01427">
    <property type="entry name" value="Peptidase_M15"/>
    <property type="match status" value="1"/>
</dbReference>
<dbReference type="Gene3D" id="3.30.1380.10">
    <property type="match status" value="1"/>
</dbReference>
<dbReference type="PANTHER" id="PTHR43126">
    <property type="entry name" value="D-ALANYL-D-ALANINE DIPEPTIDASE"/>
    <property type="match status" value="1"/>
</dbReference>
<feature type="site" description="Transition state stabilizer" evidence="9">
    <location>
        <position position="108"/>
    </location>
</feature>
<evidence type="ECO:0000256" key="2">
    <source>
        <dbReference type="ARBA" id="ARBA00022670"/>
    </source>
</evidence>
<evidence type="ECO:0000256" key="9">
    <source>
        <dbReference type="HAMAP-Rule" id="MF_01924"/>
    </source>
</evidence>
<dbReference type="OrthoDB" id="9801430at2"/>
<evidence type="ECO:0000256" key="10">
    <source>
        <dbReference type="PIRNR" id="PIRNR026671"/>
    </source>
</evidence>
<reference evidence="12" key="1">
    <citation type="submission" date="2006-05" db="EMBL/GenBank/DDBJ databases">
        <title>Annotation of the draft genome assembly of Desulfuromonas acetoxidans DSM 684.</title>
        <authorList>
            <consortium name="US DOE Joint Genome Institute (JGI-ORNL)"/>
            <person name="Larimer F."/>
            <person name="Land M."/>
            <person name="Hauser L."/>
        </authorList>
    </citation>
    <scope>NUCLEOTIDE SEQUENCE [LARGE SCALE GENOMIC DNA]</scope>
    <source>
        <strain evidence="12">DSM 684</strain>
    </source>
</reference>
<comment type="function">
    <text evidence="9 10">Catalyzes hydrolysis of the D-alanyl-D-alanine dipeptide.</text>
</comment>
<comment type="caution">
    <text evidence="12">The sequence shown here is derived from an EMBL/GenBank/DDBJ whole genome shotgun (WGS) entry which is preliminary data.</text>
</comment>
<dbReference type="PANTHER" id="PTHR43126:SF2">
    <property type="entry name" value="D-ALANYL-D-ALANINE DIPEPTIDASE"/>
    <property type="match status" value="1"/>
</dbReference>
<evidence type="ECO:0000256" key="1">
    <source>
        <dbReference type="ARBA" id="ARBA00001362"/>
    </source>
</evidence>
<dbReference type="GO" id="GO:0008270">
    <property type="term" value="F:zinc ion binding"/>
    <property type="evidence" value="ECO:0007669"/>
    <property type="project" value="UniProtKB-UniRule"/>
</dbReference>
<keyword evidence="4 9" id="KW-0378">Hydrolase</keyword>
<keyword evidence="2 9" id="KW-0645">Protease</keyword>
<evidence type="ECO:0000256" key="5">
    <source>
        <dbReference type="ARBA" id="ARBA00022833"/>
    </source>
</evidence>
<dbReference type="RefSeq" id="WP_005997309.1">
    <property type="nucleotide sequence ID" value="NZ_AAEW02000001.1"/>
</dbReference>
<feature type="signal peptide" evidence="11">
    <location>
        <begin position="1"/>
        <end position="26"/>
    </location>
</feature>
<dbReference type="GO" id="GO:0071555">
    <property type="term" value="P:cell wall organization"/>
    <property type="evidence" value="ECO:0007669"/>
    <property type="project" value="UniProtKB-KW"/>
</dbReference>
<dbReference type="GO" id="GO:0160237">
    <property type="term" value="F:D-Ala-D-Ala dipeptidase activity"/>
    <property type="evidence" value="ECO:0007669"/>
    <property type="project" value="UniProtKB-EC"/>
</dbReference>
<evidence type="ECO:0000256" key="4">
    <source>
        <dbReference type="ARBA" id="ARBA00022801"/>
    </source>
</evidence>
<dbReference type="InterPro" id="IPR000755">
    <property type="entry name" value="A_A_dipeptidase"/>
</dbReference>